<keyword evidence="2" id="KW-1185">Reference proteome</keyword>
<evidence type="ECO:0008006" key="3">
    <source>
        <dbReference type="Google" id="ProtNLM"/>
    </source>
</evidence>
<evidence type="ECO:0000313" key="2">
    <source>
        <dbReference type="Proteomes" id="UP000196485"/>
    </source>
</evidence>
<proteinExistence type="predicted"/>
<dbReference type="RefSeq" id="WP_087820442.1">
    <property type="nucleotide sequence ID" value="NZ_FYAH01000002.1"/>
</dbReference>
<gene>
    <name evidence="1" type="ORF">PAQU9191_01608</name>
</gene>
<dbReference type="EMBL" id="FYAH01000002">
    <property type="protein sequence ID" value="SMY16377.1"/>
    <property type="molecule type" value="Genomic_DNA"/>
</dbReference>
<reference evidence="2" key="1">
    <citation type="submission" date="2017-06" db="EMBL/GenBank/DDBJ databases">
        <authorList>
            <person name="Rodrigo-Torres L."/>
            <person name="Arahal R. D."/>
            <person name="Lucena T."/>
        </authorList>
    </citation>
    <scope>NUCLEOTIDE SEQUENCE [LARGE SCALE GENOMIC DNA]</scope>
    <source>
        <strain evidence="2">type strain: CECT 9192</strain>
    </source>
</reference>
<dbReference type="AlphaFoldDB" id="A0A1Y6KZ73"/>
<dbReference type="InterPro" id="IPR043519">
    <property type="entry name" value="NT_sf"/>
</dbReference>
<dbReference type="Gene3D" id="3.30.460.10">
    <property type="entry name" value="Beta Polymerase, domain 2"/>
    <property type="match status" value="1"/>
</dbReference>
<dbReference type="Proteomes" id="UP000196485">
    <property type="component" value="Unassembled WGS sequence"/>
</dbReference>
<dbReference type="SUPFAM" id="SSF81301">
    <property type="entry name" value="Nucleotidyltransferase"/>
    <property type="match status" value="1"/>
</dbReference>
<organism evidence="1 2">
    <name type="scientific">Photobacterium aquimaris</name>
    <dbReference type="NCBI Taxonomy" id="512643"/>
    <lineage>
        <taxon>Bacteria</taxon>
        <taxon>Pseudomonadati</taxon>
        <taxon>Pseudomonadota</taxon>
        <taxon>Gammaproteobacteria</taxon>
        <taxon>Vibrionales</taxon>
        <taxon>Vibrionaceae</taxon>
        <taxon>Photobacterium</taxon>
    </lineage>
</organism>
<name>A0A1Y6KZ73_9GAMM</name>
<accession>A0A1Y6KZ73</accession>
<sequence>MVTLSPYQQSNRNVRSIVHSCAMSHRLNLINDWRYDNINQPYQQFELLYKHAKFAQIELNLLIEKSASHTDCHAILPGKKSRVRALQKITTELHGKSDALTDLVRGSIVATNIDDLIKAYDYLIQYTDVCAVKNRFSQPTDSGYRDIKLLIRLPNSHFIAEIQLHLKKIASIKNGAEHSIYEQIQNIERQAMIESRLLHELEQRKITKLRQYSQSLYQQVWQHYMSNNRLAS</sequence>
<protein>
    <recommendedName>
        <fullName evidence="3">Phosphoribosylglycinamide formyltransferase</fullName>
    </recommendedName>
</protein>
<evidence type="ECO:0000313" key="1">
    <source>
        <dbReference type="EMBL" id="SMY16377.1"/>
    </source>
</evidence>